<evidence type="ECO:0000313" key="2">
    <source>
        <dbReference type="Proteomes" id="UP000003175"/>
    </source>
</evidence>
<accession>A0ABP2MNI7</accession>
<name>A0ABP2MNI7_9FIRM</name>
<comment type="caution">
    <text evidence="1">The sequence shown here is derived from an EMBL/GenBank/DDBJ whole genome shotgun (WGS) entry which is preliminary data.</text>
</comment>
<sequence length="66" mass="7361">MDFEALVKAKFDEAYASSEHPKKFFLTENGRGVVDGGEMYNALLQDVLDVVQKAIVGILKDSHHTH</sequence>
<gene>
    <name evidence="1" type="ORF">HMPREF9432_01486</name>
</gene>
<dbReference type="RefSeq" id="WP_006693633.1">
    <property type="nucleotide sequence ID" value="NZ_JH376860.1"/>
</dbReference>
<protein>
    <submittedName>
        <fullName evidence="1">Uncharacterized protein</fullName>
    </submittedName>
</protein>
<reference evidence="1 2" key="1">
    <citation type="submission" date="2011-08" db="EMBL/GenBank/DDBJ databases">
        <title>The Genome Sequence of Selenomonas noxia F0398.</title>
        <authorList>
            <consortium name="The Broad Institute Genome Sequencing Platform"/>
            <person name="Earl A."/>
            <person name="Ward D."/>
            <person name="Feldgarden M."/>
            <person name="Gevers D."/>
            <person name="Izard J."/>
            <person name="Ganesan A."/>
            <person name="Blanton J.M."/>
            <person name="Baranova O.V."/>
            <person name="Tanner A.C."/>
            <person name="Dewhirst F.E."/>
            <person name="Young S.K."/>
            <person name="Zeng Q."/>
            <person name="Gargeya S."/>
            <person name="Fitzgerald M."/>
            <person name="Haas B."/>
            <person name="Abouelleil A."/>
            <person name="Alvarado L."/>
            <person name="Arachchi H.M."/>
            <person name="Berlin A."/>
            <person name="Brown A."/>
            <person name="Chapman S.B."/>
            <person name="Chen Z."/>
            <person name="Dunbar C."/>
            <person name="Freedman E."/>
            <person name="Gearin G."/>
            <person name="Gellesch M."/>
            <person name="Goldberg J."/>
            <person name="Griggs A."/>
            <person name="Gujja S."/>
            <person name="Heiman D."/>
            <person name="Howarth C."/>
            <person name="Larson L."/>
            <person name="Lui A."/>
            <person name="MacDonald P.J.P."/>
            <person name="Montmayeur A."/>
            <person name="Murphy C."/>
            <person name="Neiman D."/>
            <person name="Pearson M."/>
            <person name="Priest M."/>
            <person name="Roberts A."/>
            <person name="Saif S."/>
            <person name="Shea T."/>
            <person name="Shenoy N."/>
            <person name="Sisk P."/>
            <person name="Stolte C."/>
            <person name="Sykes S."/>
            <person name="Wortman J."/>
            <person name="Nusbaum C."/>
            <person name="Birren B."/>
        </authorList>
    </citation>
    <scope>NUCLEOTIDE SEQUENCE [LARGE SCALE GENOMIC DNA]</scope>
    <source>
        <strain evidence="1 2">F0398</strain>
    </source>
</reference>
<dbReference type="Proteomes" id="UP000003175">
    <property type="component" value="Unassembled WGS sequence"/>
</dbReference>
<proteinExistence type="predicted"/>
<organism evidence="1 2">
    <name type="scientific">Selenomonas noxia F0398</name>
    <dbReference type="NCBI Taxonomy" id="702437"/>
    <lineage>
        <taxon>Bacteria</taxon>
        <taxon>Bacillati</taxon>
        <taxon>Bacillota</taxon>
        <taxon>Negativicutes</taxon>
        <taxon>Selenomonadales</taxon>
        <taxon>Selenomonadaceae</taxon>
        <taxon>Selenomonas</taxon>
    </lineage>
</organism>
<keyword evidence="2" id="KW-1185">Reference proteome</keyword>
<dbReference type="EMBL" id="ADGH01000016">
    <property type="protein sequence ID" value="EHG23812.1"/>
    <property type="molecule type" value="Genomic_DNA"/>
</dbReference>
<evidence type="ECO:0000313" key="1">
    <source>
        <dbReference type="EMBL" id="EHG23812.1"/>
    </source>
</evidence>
<dbReference type="GeneID" id="32474665"/>